<dbReference type="Proteomes" id="UP000823775">
    <property type="component" value="Unassembled WGS sequence"/>
</dbReference>
<protein>
    <submittedName>
        <fullName evidence="2">Uncharacterized protein</fullName>
    </submittedName>
</protein>
<keyword evidence="3" id="KW-1185">Reference proteome</keyword>
<comment type="caution">
    <text evidence="2">The sequence shown here is derived from an EMBL/GenBank/DDBJ whole genome shotgun (WGS) entry which is preliminary data.</text>
</comment>
<feature type="region of interest" description="Disordered" evidence="1">
    <location>
        <begin position="115"/>
        <end position="135"/>
    </location>
</feature>
<feature type="compositionally biased region" description="Polar residues" evidence="1">
    <location>
        <begin position="46"/>
        <end position="61"/>
    </location>
</feature>
<accession>A0ABS8S072</accession>
<gene>
    <name evidence="2" type="ORF">HAX54_015795</name>
</gene>
<sequence length="135" mass="14830">MDGDHKSLGEGTNRYDGRWKNVSLEAVVTTSHCSKSRDEITGLLASRNQGGHQNFQSQYRGNNAPPPPPNNIEDMFKTIIANQAQMQANYVKLATDMKNQQLATKALEYQFGQLAGAQNTKPRGGLPSDTDPNPK</sequence>
<organism evidence="2 3">
    <name type="scientific">Datura stramonium</name>
    <name type="common">Jimsonweed</name>
    <name type="synonym">Common thornapple</name>
    <dbReference type="NCBI Taxonomy" id="4076"/>
    <lineage>
        <taxon>Eukaryota</taxon>
        <taxon>Viridiplantae</taxon>
        <taxon>Streptophyta</taxon>
        <taxon>Embryophyta</taxon>
        <taxon>Tracheophyta</taxon>
        <taxon>Spermatophyta</taxon>
        <taxon>Magnoliopsida</taxon>
        <taxon>eudicotyledons</taxon>
        <taxon>Gunneridae</taxon>
        <taxon>Pentapetalae</taxon>
        <taxon>asterids</taxon>
        <taxon>lamiids</taxon>
        <taxon>Solanales</taxon>
        <taxon>Solanaceae</taxon>
        <taxon>Solanoideae</taxon>
        <taxon>Datureae</taxon>
        <taxon>Datura</taxon>
    </lineage>
</organism>
<evidence type="ECO:0000313" key="2">
    <source>
        <dbReference type="EMBL" id="MCD7452218.1"/>
    </source>
</evidence>
<reference evidence="2 3" key="1">
    <citation type="journal article" date="2021" name="BMC Genomics">
        <title>Datura genome reveals duplications of psychoactive alkaloid biosynthetic genes and high mutation rate following tissue culture.</title>
        <authorList>
            <person name="Rajewski A."/>
            <person name="Carter-House D."/>
            <person name="Stajich J."/>
            <person name="Litt A."/>
        </authorList>
    </citation>
    <scope>NUCLEOTIDE SEQUENCE [LARGE SCALE GENOMIC DNA]</scope>
    <source>
        <strain evidence="2">AR-01</strain>
    </source>
</reference>
<evidence type="ECO:0000256" key="1">
    <source>
        <dbReference type="SAM" id="MobiDB-lite"/>
    </source>
</evidence>
<dbReference type="EMBL" id="JACEIK010000201">
    <property type="protein sequence ID" value="MCD7452218.1"/>
    <property type="molecule type" value="Genomic_DNA"/>
</dbReference>
<evidence type="ECO:0000313" key="3">
    <source>
        <dbReference type="Proteomes" id="UP000823775"/>
    </source>
</evidence>
<name>A0ABS8S072_DATST</name>
<proteinExistence type="predicted"/>
<feature type="region of interest" description="Disordered" evidence="1">
    <location>
        <begin position="46"/>
        <end position="71"/>
    </location>
</feature>